<evidence type="ECO:0000313" key="2">
    <source>
        <dbReference type="Proteomes" id="UP001207468"/>
    </source>
</evidence>
<reference evidence="1" key="1">
    <citation type="submission" date="2021-03" db="EMBL/GenBank/DDBJ databases">
        <title>Evolutionary priming and transition to the ectomycorrhizal habit in an iconic lineage of mushroom-forming fungi: is preadaptation a requirement?</title>
        <authorList>
            <consortium name="DOE Joint Genome Institute"/>
            <person name="Looney B.P."/>
            <person name="Miyauchi S."/>
            <person name="Morin E."/>
            <person name="Drula E."/>
            <person name="Courty P.E."/>
            <person name="Chicoki N."/>
            <person name="Fauchery L."/>
            <person name="Kohler A."/>
            <person name="Kuo A."/>
            <person name="LaButti K."/>
            <person name="Pangilinan J."/>
            <person name="Lipzen A."/>
            <person name="Riley R."/>
            <person name="Andreopoulos W."/>
            <person name="He G."/>
            <person name="Johnson J."/>
            <person name="Barry K.W."/>
            <person name="Grigoriev I.V."/>
            <person name="Nagy L."/>
            <person name="Hibbett D."/>
            <person name="Henrissat B."/>
            <person name="Matheny P.B."/>
            <person name="Labbe J."/>
            <person name="Martin A.F."/>
        </authorList>
    </citation>
    <scope>NUCLEOTIDE SEQUENCE</scope>
    <source>
        <strain evidence="1">BPL698</strain>
    </source>
</reference>
<organism evidence="1 2">
    <name type="scientific">Russula earlei</name>
    <dbReference type="NCBI Taxonomy" id="71964"/>
    <lineage>
        <taxon>Eukaryota</taxon>
        <taxon>Fungi</taxon>
        <taxon>Dikarya</taxon>
        <taxon>Basidiomycota</taxon>
        <taxon>Agaricomycotina</taxon>
        <taxon>Agaricomycetes</taxon>
        <taxon>Russulales</taxon>
        <taxon>Russulaceae</taxon>
        <taxon>Russula</taxon>
    </lineage>
</organism>
<evidence type="ECO:0000313" key="1">
    <source>
        <dbReference type="EMBL" id="KAI9464771.1"/>
    </source>
</evidence>
<proteinExistence type="predicted"/>
<name>A0ACC0U5V4_9AGAM</name>
<dbReference type="Proteomes" id="UP001207468">
    <property type="component" value="Unassembled WGS sequence"/>
</dbReference>
<protein>
    <submittedName>
        <fullName evidence="1">Uncharacterized protein</fullName>
    </submittedName>
</protein>
<keyword evidence="2" id="KW-1185">Reference proteome</keyword>
<dbReference type="EMBL" id="JAGFNK010000148">
    <property type="protein sequence ID" value="KAI9464771.1"/>
    <property type="molecule type" value="Genomic_DNA"/>
</dbReference>
<sequence>MRYCSPIAIAVVFLLARMYRLQVAQLRMTRSSGVRAPHEYEISDYLHLQQRVKALQYFIFFSFKLYSDDAWFHQEKPPLLASATLASCRCSLSP</sequence>
<accession>A0ACC0U5V4</accession>
<gene>
    <name evidence="1" type="ORF">F5148DRAFT_1209556</name>
</gene>
<comment type="caution">
    <text evidence="1">The sequence shown here is derived from an EMBL/GenBank/DDBJ whole genome shotgun (WGS) entry which is preliminary data.</text>
</comment>